<proteinExistence type="predicted"/>
<accession>A0A513ZZS1</accession>
<evidence type="ECO:0000313" key="2">
    <source>
        <dbReference type="Proteomes" id="UP000319466"/>
    </source>
</evidence>
<name>A0A513ZZS1_9CAUD</name>
<reference evidence="1 2" key="1">
    <citation type="submission" date="2019-04" db="EMBL/GenBank/DDBJ databases">
        <title>Novel bacteriophages capable of disrupting biofilms from clinical strains of Aeromonas hydrophila with intrinsic antibiotic resistance.</title>
        <authorList>
            <person name="Kabwe M."/>
            <person name="Brown T.L."/>
            <person name="Speirs L."/>
            <person name="Ku H."/>
            <person name="Leach M."/>
            <person name="Chan H.T."/>
            <person name="Petrovski S."/>
            <person name="Lock P."/>
            <person name="Tucci J."/>
        </authorList>
    </citation>
    <scope>NUCLEOTIDE SEQUENCE [LARGE SCALE GENOMIC DNA]</scope>
</reference>
<protein>
    <submittedName>
        <fullName evidence="1">Uncharacterized protein</fullName>
    </submittedName>
</protein>
<organism evidence="1 2">
    <name type="scientific">Aeromonas phage LAh_6</name>
    <dbReference type="NCBI Taxonomy" id="2591030"/>
    <lineage>
        <taxon>Viruses</taxon>
        <taxon>Duplodnaviria</taxon>
        <taxon>Heunggongvirae</taxon>
        <taxon>Uroviricota</taxon>
        <taxon>Caudoviricetes</taxon>
        <taxon>Grimontviridae</taxon>
        <taxon>Lahexavirus</taxon>
        <taxon>Lahexavirus LAh6</taxon>
    </lineage>
</organism>
<dbReference type="EMBL" id="MK838112">
    <property type="protein sequence ID" value="QDH46496.1"/>
    <property type="molecule type" value="Genomic_DNA"/>
</dbReference>
<sequence length="402" mass="46296">MGSFNTACAITGTPIIPGQKVKLFVIIQNGNYRGPMVGGSLCYPWDLYNFVGLPMNAEYADYNNYEIDESDNWVVEGNLKLIKEKYVMNVVEEGKTIDDYNKYHDHMNIAKESLDWGIVEEMIHSDRLFMSNWRGKAIVHLMAIPVEVYNVLMKGPIEIWGEDASLNGCQEFVDYKWRKFKEKLDEKSVEIEERKKTLNEKVGLTITPKTGEPYVFTQEMANDLIEALCGRFAFSELEDRMDWLNDPYGIRDAFGSGEKIMKILYEMGFLSGQFMKYNHVIRPAMLSGQEWDFKGQGEYLINLGHAIQTMRYSDEEEFPIQKVTKVETSYELKFSDLKSTAKDWFPDDQNLDDNLSAIKTDAGDQEVFEVTIDYKSEAPYMGLLYDNLSGMQGKVLKILMKE</sequence>
<evidence type="ECO:0000313" key="1">
    <source>
        <dbReference type="EMBL" id="QDH46496.1"/>
    </source>
</evidence>
<gene>
    <name evidence="1" type="ORF">LAh6_123</name>
</gene>
<dbReference type="Proteomes" id="UP000319466">
    <property type="component" value="Segment"/>
</dbReference>
<keyword evidence="2" id="KW-1185">Reference proteome</keyword>